<accession>S4P3A9</accession>
<protein>
    <submittedName>
        <fullName evidence="1">Uncharacterized protein</fullName>
    </submittedName>
</protein>
<organism evidence="1">
    <name type="scientific">Pararge aegeria</name>
    <name type="common">speckled wood butterfly</name>
    <dbReference type="NCBI Taxonomy" id="116150"/>
    <lineage>
        <taxon>Eukaryota</taxon>
        <taxon>Metazoa</taxon>
        <taxon>Ecdysozoa</taxon>
        <taxon>Arthropoda</taxon>
        <taxon>Hexapoda</taxon>
        <taxon>Insecta</taxon>
        <taxon>Pterygota</taxon>
        <taxon>Neoptera</taxon>
        <taxon>Endopterygota</taxon>
        <taxon>Lepidoptera</taxon>
        <taxon>Glossata</taxon>
        <taxon>Ditrysia</taxon>
        <taxon>Papilionoidea</taxon>
        <taxon>Nymphalidae</taxon>
        <taxon>Satyrinae</taxon>
        <taxon>Satyrini</taxon>
        <taxon>Parargina</taxon>
        <taxon>Pararge</taxon>
    </lineage>
</organism>
<proteinExistence type="predicted"/>
<reference evidence="1" key="1">
    <citation type="journal article" date="2013" name="BMC Genomics">
        <title>Unscrambling butterfly oogenesis.</title>
        <authorList>
            <person name="Carter J.M."/>
            <person name="Baker S.C."/>
            <person name="Pink R."/>
            <person name="Carter D.R."/>
            <person name="Collins A."/>
            <person name="Tomlin J."/>
            <person name="Gibbs M."/>
            <person name="Breuker C.J."/>
        </authorList>
    </citation>
    <scope>NUCLEOTIDE SEQUENCE</scope>
    <source>
        <tissue evidence="1">Ovary</tissue>
    </source>
</reference>
<evidence type="ECO:0000313" key="1">
    <source>
        <dbReference type="EMBL" id="JAA80875.1"/>
    </source>
</evidence>
<dbReference type="EMBL" id="GAIX01011685">
    <property type="protein sequence ID" value="JAA80875.1"/>
    <property type="molecule type" value="Transcribed_RNA"/>
</dbReference>
<reference evidence="1" key="2">
    <citation type="submission" date="2013-05" db="EMBL/GenBank/DDBJ databases">
        <authorList>
            <person name="Carter J.-M."/>
            <person name="Baker S.C."/>
            <person name="Pink R."/>
            <person name="Carter D.R.F."/>
            <person name="Collins A."/>
            <person name="Tomlin J."/>
            <person name="Gibbs M."/>
            <person name="Breuker C.J."/>
        </authorList>
    </citation>
    <scope>NUCLEOTIDE SEQUENCE</scope>
    <source>
        <tissue evidence="1">Ovary</tissue>
    </source>
</reference>
<dbReference type="AlphaFoldDB" id="S4P3A9"/>
<sequence>MLVFTLQLLSIRYSHWSLVIKAMSCFSFLDRCSQPTHTLQNNINSTLKCFNRLIYYFITKQNMYYISFV</sequence>
<name>S4P3A9_9NEOP</name>